<feature type="domain" description="THIF-type NAD/FAD binding fold" evidence="1">
    <location>
        <begin position="15"/>
        <end position="245"/>
    </location>
</feature>
<dbReference type="NCBIfam" id="NF006077">
    <property type="entry name" value="PRK08223.1"/>
    <property type="match status" value="1"/>
</dbReference>
<protein>
    <recommendedName>
        <fullName evidence="1">THIF-type NAD/FAD binding fold domain-containing protein</fullName>
    </recommendedName>
</protein>
<dbReference type="Proteomes" id="UP001501757">
    <property type="component" value="Unassembled WGS sequence"/>
</dbReference>
<dbReference type="SUPFAM" id="SSF69572">
    <property type="entry name" value="Activating enzymes of the ubiquitin-like proteins"/>
    <property type="match status" value="1"/>
</dbReference>
<dbReference type="Gene3D" id="3.40.50.720">
    <property type="entry name" value="NAD(P)-binding Rossmann-like Domain"/>
    <property type="match status" value="1"/>
</dbReference>
<keyword evidence="3" id="KW-1185">Reference proteome</keyword>
<dbReference type="PANTHER" id="PTHR43267">
    <property type="entry name" value="TRNA THREONYLCARBAMOYLADENOSINE DEHYDRATASE"/>
    <property type="match status" value="1"/>
</dbReference>
<evidence type="ECO:0000259" key="1">
    <source>
        <dbReference type="Pfam" id="PF00899"/>
    </source>
</evidence>
<dbReference type="EMBL" id="BAAAEI010000023">
    <property type="protein sequence ID" value="GAA0369832.1"/>
    <property type="molecule type" value="Genomic_DNA"/>
</dbReference>
<dbReference type="PANTHER" id="PTHR43267:SF1">
    <property type="entry name" value="TRNA THREONYLCARBAMOYLADENOSINE DEHYDRATASE"/>
    <property type="match status" value="1"/>
</dbReference>
<organism evidence="2 3">
    <name type="scientific">Bowmanella denitrificans</name>
    <dbReference type="NCBI Taxonomy" id="366582"/>
    <lineage>
        <taxon>Bacteria</taxon>
        <taxon>Pseudomonadati</taxon>
        <taxon>Pseudomonadota</taxon>
        <taxon>Gammaproteobacteria</taxon>
        <taxon>Alteromonadales</taxon>
        <taxon>Alteromonadaceae</taxon>
        <taxon>Bowmanella</taxon>
    </lineage>
</organism>
<reference evidence="2 3" key="1">
    <citation type="journal article" date="2019" name="Int. J. Syst. Evol. Microbiol.">
        <title>The Global Catalogue of Microorganisms (GCM) 10K type strain sequencing project: providing services to taxonomists for standard genome sequencing and annotation.</title>
        <authorList>
            <consortium name="The Broad Institute Genomics Platform"/>
            <consortium name="The Broad Institute Genome Sequencing Center for Infectious Disease"/>
            <person name="Wu L."/>
            <person name="Ma J."/>
        </authorList>
    </citation>
    <scope>NUCLEOTIDE SEQUENCE [LARGE SCALE GENOMIC DNA]</scope>
    <source>
        <strain evidence="2 3">JCM 13378</strain>
    </source>
</reference>
<comment type="caution">
    <text evidence="2">The sequence shown here is derived from an EMBL/GenBank/DDBJ whole genome shotgun (WGS) entry which is preliminary data.</text>
</comment>
<accession>A0ABN0XPT6</accession>
<evidence type="ECO:0000313" key="2">
    <source>
        <dbReference type="EMBL" id="GAA0369832.1"/>
    </source>
</evidence>
<dbReference type="InterPro" id="IPR045886">
    <property type="entry name" value="ThiF/MoeB/HesA"/>
</dbReference>
<dbReference type="InterPro" id="IPR000594">
    <property type="entry name" value="ThiF_NAD_FAD-bd"/>
</dbReference>
<name>A0ABN0XPT6_9ALTE</name>
<dbReference type="InterPro" id="IPR035985">
    <property type="entry name" value="Ubiquitin-activating_enz"/>
</dbReference>
<sequence>MHMQTPTFDYENAFSRNIGWFTESEQAELKDKCVAIAGCGGVGGIHTLTMARLGIGRFKLADFDDFGIENFNRQVGATMDTVGLPKLDVTQKSVKGINPDAYCEVYPKGINDENIDVFLDGADLYIDSLDFFAMPPRRLVFQACADKGIPAVTAAPLGMGTAFLCFLPGKMTFEEYFGMEGRSELEQFLRFYIGLAPNALHANYLVDPTRLDLAAKKGPSTITGCTMCAGVASAYAAKILLNRGPLIHAPEGVHWDPYVEQRTVSCLEGGHLNPDFQKKLAELKPVFGIE</sequence>
<proteinExistence type="predicted"/>
<dbReference type="Pfam" id="PF00899">
    <property type="entry name" value="ThiF"/>
    <property type="match status" value="1"/>
</dbReference>
<evidence type="ECO:0000313" key="3">
    <source>
        <dbReference type="Proteomes" id="UP001501757"/>
    </source>
</evidence>
<dbReference type="CDD" id="cd01483">
    <property type="entry name" value="E1_enzyme_family"/>
    <property type="match status" value="1"/>
</dbReference>
<gene>
    <name evidence="2" type="ORF">GCM10009092_37640</name>
</gene>